<comment type="similarity">
    <text evidence="2">Belongs to the RmuC family.</text>
</comment>
<evidence type="ECO:0000256" key="2">
    <source>
        <dbReference type="ARBA" id="ARBA00009840"/>
    </source>
</evidence>
<evidence type="ECO:0000313" key="6">
    <source>
        <dbReference type="EMBL" id="MCZ0865004.1"/>
    </source>
</evidence>
<feature type="coiled-coil region" evidence="5">
    <location>
        <begin position="23"/>
        <end position="141"/>
    </location>
</feature>
<dbReference type="Pfam" id="PF02646">
    <property type="entry name" value="RmuC"/>
    <property type="match status" value="1"/>
</dbReference>
<sequence length="472" mass="53733">MDLQLLAALALGLLIGAISSYLIAKARLRYSQFEQQVEIEQRLNADSALLKEQLTRLTAQHEALEKEQNSLHSQVLQLQQERQQAQQQLANKQAELSSLKTELEQKALSHNKELQLLLDAKQQLSKEFESLANRIFEEKSQRFDIANQKNLDATIKPLREQLVDFKKKVEDVYDKESRDRVSLSAELGQLKELNQKMSLDALNLTKALKGDNKTQGNWGEVILERVLEESGLRKGHEYDTQVSLNDQGGGRRAPDVIVRLPENKDIIIDSKVSLVDYERYCKTEDELERGLALKAHVQSVRNHIQGLSQKNYQNLESIRSLDFVFIFIPIEAAFMAAFEHDQAMYSEAYEKNIIVVGPTTLLATLRTVQSIWRYERQNKYAEEIARQAGAMHDKFVNFVEDINKIAYHLDKASESQRSALNKLSTGRGNLVGSTAKLEKLGAKVKKKMPDTVMLNQAEEELNALELLDEDSE</sequence>
<accession>A0A9J6RKR0</accession>
<evidence type="ECO:0000256" key="5">
    <source>
        <dbReference type="SAM" id="Coils"/>
    </source>
</evidence>
<dbReference type="RefSeq" id="WP_258331158.1">
    <property type="nucleotide sequence ID" value="NZ_JAPTGG010000005.1"/>
</dbReference>
<dbReference type="PANTHER" id="PTHR30563">
    <property type="entry name" value="DNA RECOMBINATION PROTEIN RMUC"/>
    <property type="match status" value="1"/>
</dbReference>
<dbReference type="InterPro" id="IPR003798">
    <property type="entry name" value="DNA_recombination_RmuC"/>
</dbReference>
<proteinExistence type="inferred from homology"/>
<comment type="function">
    <text evidence="1">Involved in DNA recombination.</text>
</comment>
<evidence type="ECO:0000256" key="1">
    <source>
        <dbReference type="ARBA" id="ARBA00003416"/>
    </source>
</evidence>
<evidence type="ECO:0000256" key="3">
    <source>
        <dbReference type="ARBA" id="ARBA00023054"/>
    </source>
</evidence>
<reference evidence="6 7" key="1">
    <citation type="submission" date="2022-12" db="EMBL/GenBank/DDBJ databases">
        <title>Dasania phycosphaerae sp. nov., isolated from particulate material of the south coast of Korea.</title>
        <authorList>
            <person name="Jiang Y."/>
        </authorList>
    </citation>
    <scope>NUCLEOTIDE SEQUENCE [LARGE SCALE GENOMIC DNA]</scope>
    <source>
        <strain evidence="6 7">GY-19</strain>
    </source>
</reference>
<dbReference type="Proteomes" id="UP001069090">
    <property type="component" value="Unassembled WGS sequence"/>
</dbReference>
<keyword evidence="3 5" id="KW-0175">Coiled coil</keyword>
<evidence type="ECO:0000256" key="4">
    <source>
        <dbReference type="ARBA" id="ARBA00023172"/>
    </source>
</evidence>
<gene>
    <name evidence="6" type="ORF">O0V09_07315</name>
</gene>
<comment type="caution">
    <text evidence="6">The sequence shown here is derived from an EMBL/GenBank/DDBJ whole genome shotgun (WGS) entry which is preliminary data.</text>
</comment>
<dbReference type="PANTHER" id="PTHR30563:SF0">
    <property type="entry name" value="DNA RECOMBINATION PROTEIN RMUC"/>
    <property type="match status" value="1"/>
</dbReference>
<protein>
    <submittedName>
        <fullName evidence="6">DNA recombination protein RmuC</fullName>
    </submittedName>
</protein>
<dbReference type="AlphaFoldDB" id="A0A9J6RKR0"/>
<dbReference type="EMBL" id="JAPTGG010000005">
    <property type="protein sequence ID" value="MCZ0865004.1"/>
    <property type="molecule type" value="Genomic_DNA"/>
</dbReference>
<keyword evidence="7" id="KW-1185">Reference proteome</keyword>
<keyword evidence="4" id="KW-0233">DNA recombination</keyword>
<organism evidence="6 7">
    <name type="scientific">Dasania phycosphaerae</name>
    <dbReference type="NCBI Taxonomy" id="2950436"/>
    <lineage>
        <taxon>Bacteria</taxon>
        <taxon>Pseudomonadati</taxon>
        <taxon>Pseudomonadota</taxon>
        <taxon>Gammaproteobacteria</taxon>
        <taxon>Cellvibrionales</taxon>
        <taxon>Spongiibacteraceae</taxon>
        <taxon>Dasania</taxon>
    </lineage>
</organism>
<name>A0A9J6RKR0_9GAMM</name>
<dbReference type="GO" id="GO:0006310">
    <property type="term" value="P:DNA recombination"/>
    <property type="evidence" value="ECO:0007669"/>
    <property type="project" value="UniProtKB-KW"/>
</dbReference>
<evidence type="ECO:0000313" key="7">
    <source>
        <dbReference type="Proteomes" id="UP001069090"/>
    </source>
</evidence>